<dbReference type="RefSeq" id="WP_109137241.1">
    <property type="nucleotide sequence ID" value="NZ_QFFN01000010.1"/>
</dbReference>
<dbReference type="Pfam" id="PF17940">
    <property type="entry name" value="TetR_C_31"/>
    <property type="match status" value="1"/>
</dbReference>
<evidence type="ECO:0000259" key="6">
    <source>
        <dbReference type="PROSITE" id="PS50977"/>
    </source>
</evidence>
<keyword evidence="2 4" id="KW-0238">DNA-binding</keyword>
<dbReference type="Pfam" id="PF00440">
    <property type="entry name" value="TetR_N"/>
    <property type="match status" value="1"/>
</dbReference>
<dbReference type="AlphaFoldDB" id="A0A2U2MSX6"/>
<name>A0A2U2MSX6_9BIFI</name>
<dbReference type="InterPro" id="IPR009057">
    <property type="entry name" value="Homeodomain-like_sf"/>
</dbReference>
<evidence type="ECO:0000256" key="2">
    <source>
        <dbReference type="ARBA" id="ARBA00023125"/>
    </source>
</evidence>
<dbReference type="SUPFAM" id="SSF46689">
    <property type="entry name" value="Homeodomain-like"/>
    <property type="match status" value="1"/>
</dbReference>
<dbReference type="SUPFAM" id="SSF48498">
    <property type="entry name" value="Tetracyclin repressor-like, C-terminal domain"/>
    <property type="match status" value="1"/>
</dbReference>
<evidence type="ECO:0000256" key="4">
    <source>
        <dbReference type="PROSITE-ProRule" id="PRU00335"/>
    </source>
</evidence>
<evidence type="ECO:0000313" key="8">
    <source>
        <dbReference type="Proteomes" id="UP000245753"/>
    </source>
</evidence>
<dbReference type="PANTHER" id="PTHR47506">
    <property type="entry name" value="TRANSCRIPTIONAL REGULATORY PROTEIN"/>
    <property type="match status" value="1"/>
</dbReference>
<keyword evidence="8" id="KW-1185">Reference proteome</keyword>
<dbReference type="PROSITE" id="PS50977">
    <property type="entry name" value="HTH_TETR_2"/>
    <property type="match status" value="1"/>
</dbReference>
<dbReference type="InterPro" id="IPR041583">
    <property type="entry name" value="TetR_C_31"/>
</dbReference>
<dbReference type="EMBL" id="QFFN01000010">
    <property type="protein sequence ID" value="PWG59949.1"/>
    <property type="molecule type" value="Genomic_DNA"/>
</dbReference>
<reference evidence="7 8" key="1">
    <citation type="journal article" date="2018" name="Int. J. Syst. Evol. Microbiol.">
        <title>Bifidobacterium catulorum sp. nov., a novel taxon from the faeces of the baby common marmoset (Callithrix jacchus).</title>
        <authorList>
            <person name="Modesto M."/>
            <person name="Michelini S."/>
            <person name="Oki K."/>
            <person name="Biavati B."/>
            <person name="Watanabe K."/>
            <person name="Mattarelli P."/>
        </authorList>
    </citation>
    <scope>NUCLEOTIDE SEQUENCE [LARGE SCALE GENOMIC DNA]</scope>
    <source>
        <strain evidence="7 8">MRM 8.19</strain>
    </source>
</reference>
<dbReference type="GO" id="GO:0003677">
    <property type="term" value="F:DNA binding"/>
    <property type="evidence" value="ECO:0007669"/>
    <property type="project" value="UniProtKB-UniRule"/>
</dbReference>
<dbReference type="InterPro" id="IPR001647">
    <property type="entry name" value="HTH_TetR"/>
</dbReference>
<evidence type="ECO:0000256" key="1">
    <source>
        <dbReference type="ARBA" id="ARBA00023015"/>
    </source>
</evidence>
<evidence type="ECO:0000256" key="5">
    <source>
        <dbReference type="SAM" id="MobiDB-lite"/>
    </source>
</evidence>
<dbReference type="PANTHER" id="PTHR47506:SF6">
    <property type="entry name" value="HTH-TYPE TRANSCRIPTIONAL REPRESSOR NEMR"/>
    <property type="match status" value="1"/>
</dbReference>
<dbReference type="OrthoDB" id="6929199at2"/>
<gene>
    <name evidence="7" type="ORF">DF200_05220</name>
</gene>
<dbReference type="PRINTS" id="PR00455">
    <property type="entry name" value="HTHTETR"/>
</dbReference>
<comment type="caution">
    <text evidence="7">The sequence shown here is derived from an EMBL/GenBank/DDBJ whole genome shotgun (WGS) entry which is preliminary data.</text>
</comment>
<feature type="region of interest" description="Disordered" evidence="5">
    <location>
        <begin position="190"/>
        <end position="210"/>
    </location>
</feature>
<feature type="region of interest" description="Disordered" evidence="5">
    <location>
        <begin position="1"/>
        <end position="23"/>
    </location>
</feature>
<proteinExistence type="predicted"/>
<protein>
    <submittedName>
        <fullName evidence="7">TetR family transcriptional regulator</fullName>
    </submittedName>
</protein>
<accession>A0A2U2MSX6</accession>
<evidence type="ECO:0000313" key="7">
    <source>
        <dbReference type="EMBL" id="PWG59949.1"/>
    </source>
</evidence>
<dbReference type="Proteomes" id="UP000245753">
    <property type="component" value="Unassembled WGS sequence"/>
</dbReference>
<dbReference type="Gene3D" id="1.10.357.10">
    <property type="entry name" value="Tetracycline Repressor, domain 2"/>
    <property type="match status" value="1"/>
</dbReference>
<dbReference type="InterPro" id="IPR036271">
    <property type="entry name" value="Tet_transcr_reg_TetR-rel_C_sf"/>
</dbReference>
<organism evidence="7 8">
    <name type="scientific">Bifidobacterium catulorum</name>
    <dbReference type="NCBI Taxonomy" id="1630173"/>
    <lineage>
        <taxon>Bacteria</taxon>
        <taxon>Bacillati</taxon>
        <taxon>Actinomycetota</taxon>
        <taxon>Actinomycetes</taxon>
        <taxon>Bifidobacteriales</taxon>
        <taxon>Bifidobacteriaceae</taxon>
        <taxon>Bifidobacterium</taxon>
    </lineage>
</organism>
<sequence length="210" mass="23368">MAASRQSATGGVPRRSRRNDPERRQRIISACLDVIAERGVAGTSHRAVAARAGVPLGSMTYHFDGMDDLLHQAFDRFAQEAIDMFAGRMASVTDRDGACEAIAAHIEGDLMNTRRDVIINLELYTLAARDPAYRDISERWMAASRARLERFFDPVTARLLDAMIEGFTLHRAFGTPSDGAAVRDAIRRIVDDSDSRQHRHPPASYEPKMN</sequence>
<feature type="domain" description="HTH tetR-type" evidence="6">
    <location>
        <begin position="21"/>
        <end position="81"/>
    </location>
</feature>
<keyword evidence="3" id="KW-0804">Transcription</keyword>
<keyword evidence="1" id="KW-0805">Transcription regulation</keyword>
<feature type="DNA-binding region" description="H-T-H motif" evidence="4">
    <location>
        <begin position="44"/>
        <end position="63"/>
    </location>
</feature>
<evidence type="ECO:0000256" key="3">
    <source>
        <dbReference type="ARBA" id="ARBA00023163"/>
    </source>
</evidence>